<evidence type="ECO:0000313" key="4">
    <source>
        <dbReference type="Proteomes" id="UP000232488"/>
    </source>
</evidence>
<sequence>MDVFLFLATSGGVLSYLMTGDVCDKKKERFTQENENDNKDNVDNKNQENKKQKTETMKINNKVKISKKITHGDIRRNNTVPFFGPRIQQNMANTGMPNDLQLGDHSYHFSGKLTGSDPLFYKKKDTVEHFFKPSEENKKITGKLTTSGRFNTNTNFKREEDKKRYSDSLKIKDEFPDHSNIIIGKGVNVGPDVAASGGFHPMFRDVHHDYWSYKLNTLPGEAGHAVKRKPTKNIVFDNTFERPGETTSVRKQLVPESMYEESFVVDQHSKFTGHEHYLAGNNSRSILTEMRYDRNAERDKTGTGTRIPEGLLGIKSKVVNDKTRIGMDLPENVNLPRKTGLSLDFKTAVKGQRYFPHDGIFRDTEISTNDKINTEHKYNSEHLNQQGKIGKSYRPETFLKDKIRGQGEPLFNYSGNTFRRSVGKTLRFPEMELETTMKDLANKEYMGNMTHYGSSKRMRYDDVPQTTMKETVLNNVLDDRVNVVSKTKRHPDRFGTQKLLRLSRRPVFSYTPHADSKIDRRDYVEQMGDVRERRDYDHSGGREIKTLQNRSVHTYQNYRTDPNLNILVREPKEKITVENRDTIPYKSTSSYFLGNIGALAPN</sequence>
<gene>
    <name evidence="3" type="primary">HaV53_ORF53</name>
</gene>
<organismHost>
    <name type="scientific">Heterosigma akashiwo</name>
    <name type="common">Chromophytic alga</name>
    <name type="synonym">Heterosigma carterae</name>
    <dbReference type="NCBI Taxonomy" id="2829"/>
</organismHost>
<dbReference type="KEGG" id="vg:37618434"/>
<evidence type="ECO:0000256" key="1">
    <source>
        <dbReference type="SAM" id="MobiDB-lite"/>
    </source>
</evidence>
<feature type="region of interest" description="Disordered" evidence="1">
    <location>
        <begin position="31"/>
        <end position="56"/>
    </location>
</feature>
<dbReference type="GeneID" id="37618434"/>
<keyword evidence="4" id="KW-1185">Reference proteome</keyword>
<dbReference type="RefSeq" id="YP_009507450.1">
    <property type="nucleotide sequence ID" value="NC_038553.1"/>
</dbReference>
<dbReference type="InterPro" id="IPR045418">
    <property type="entry name" value="P2_DUF5899"/>
</dbReference>
<dbReference type="Proteomes" id="UP000232488">
    <property type="component" value="Segment"/>
</dbReference>
<organism evidence="3 4">
    <name type="scientific">Heterosigma akashiwo virus 01</name>
    <name type="common">HaV01</name>
    <dbReference type="NCBI Taxonomy" id="97195"/>
    <lineage>
        <taxon>Viruses</taxon>
        <taxon>Varidnaviria</taxon>
        <taxon>Bamfordvirae</taxon>
        <taxon>Nucleocytoviricota</taxon>
        <taxon>Megaviricetes</taxon>
        <taxon>Algavirales</taxon>
        <taxon>Phycodnaviridae</taxon>
        <taxon>Raphidovirus</taxon>
        <taxon>Raphidovirus japonicum</taxon>
    </lineage>
</organism>
<accession>A0A1C9C525</accession>
<feature type="domain" description="DUF5899" evidence="2">
    <location>
        <begin position="180"/>
        <end position="250"/>
    </location>
</feature>
<evidence type="ECO:0000313" key="3">
    <source>
        <dbReference type="EMBL" id="AOM63384.1"/>
    </source>
</evidence>
<protein>
    <recommendedName>
        <fullName evidence="2">DUF5899 domain-containing protein</fullName>
    </recommendedName>
</protein>
<reference evidence="3 4" key="1">
    <citation type="submission" date="2016-03" db="EMBL/GenBank/DDBJ databases">
        <title>Genome sequences of a Phycodnavirus, Heterosigma akashiwo virus strain 53.</title>
        <authorList>
            <person name="Ueki S."/>
            <person name="Ogura Y."/>
            <person name="Hayashi T."/>
        </authorList>
    </citation>
    <scope>NUCLEOTIDE SEQUENCE [LARGE SCALE GENOMIC DNA]</scope>
    <source>
        <strain evidence="3">HaV53</strain>
    </source>
</reference>
<dbReference type="Pfam" id="PF19251">
    <property type="entry name" value="DUF5899"/>
    <property type="match status" value="1"/>
</dbReference>
<dbReference type="EMBL" id="KX008963">
    <property type="protein sequence ID" value="AOM63384.1"/>
    <property type="molecule type" value="Genomic_DNA"/>
</dbReference>
<dbReference type="OrthoDB" id="1877at10239"/>
<evidence type="ECO:0000259" key="2">
    <source>
        <dbReference type="Pfam" id="PF19251"/>
    </source>
</evidence>
<name>A0A1C9C525_HAV01</name>
<proteinExistence type="predicted"/>